<proteinExistence type="predicted"/>
<dbReference type="Proteomes" id="UP000308430">
    <property type="component" value="Unassembled WGS sequence"/>
</dbReference>
<dbReference type="InterPro" id="IPR025587">
    <property type="entry name" value="DUF4351"/>
</dbReference>
<name>A0A4S4APG1_9RHOO</name>
<accession>A0A4S4APG1</accession>
<feature type="domain" description="DUF4351" evidence="1">
    <location>
        <begin position="268"/>
        <end position="321"/>
    </location>
</feature>
<dbReference type="PANTHER" id="PTHR35586:SF1">
    <property type="entry name" value="SLL1691 PROTEIN"/>
    <property type="match status" value="1"/>
</dbReference>
<evidence type="ECO:0000259" key="1">
    <source>
        <dbReference type="Pfam" id="PF14261"/>
    </source>
</evidence>
<dbReference type="OrthoDB" id="932587at2"/>
<keyword evidence="3" id="KW-1185">Reference proteome</keyword>
<evidence type="ECO:0000313" key="3">
    <source>
        <dbReference type="Proteomes" id="UP000308430"/>
    </source>
</evidence>
<evidence type="ECO:0000313" key="2">
    <source>
        <dbReference type="EMBL" id="THF61543.1"/>
    </source>
</evidence>
<reference evidence="2 3" key="1">
    <citation type="submission" date="2019-04" db="EMBL/GenBank/DDBJ databases">
        <title>Azoarcus nasutitermitis sp. nov. isolated from termite nest.</title>
        <authorList>
            <person name="Lin S.-Y."/>
            <person name="Hameed A."/>
            <person name="Hsu Y.-H."/>
            <person name="Young C.-C."/>
        </authorList>
    </citation>
    <scope>NUCLEOTIDE SEQUENCE [LARGE SCALE GENOMIC DNA]</scope>
    <source>
        <strain evidence="2 3">CC-YHH838</strain>
    </source>
</reference>
<sequence>MHRDCVMPSSHDQNFKNLILDYPRQALAFFAPGEAREIDDTVRITPIRQEQLKDRLGDRFHELDVPLLVEWPDGRREALLFIVEEESDPGRFSIHRLGHYCLDLAELCKTDRVVPVVIFLRGSRRICERLELGSERFSFLTFSYLFRVLDDLPAEDYRDSDNIVARLNLPNMAYPRERIVDVFAWAMRGLLELEPDQEKCLKYMDFIDIYSDLDDNERQLFAERYPQEDQAMMTWSERMRSEGMQKGMQKGMQLGKQEGLEEGVRLGRQEGLQALQAVLTRQLTRRFGPLDAATAERLQQAAPADLEHWADNILDARTLEEVFGSQ</sequence>
<dbReference type="Pfam" id="PF14261">
    <property type="entry name" value="DUF4351"/>
    <property type="match status" value="1"/>
</dbReference>
<organism evidence="2 3">
    <name type="scientific">Pseudothauera nasutitermitis</name>
    <dbReference type="NCBI Taxonomy" id="2565930"/>
    <lineage>
        <taxon>Bacteria</taxon>
        <taxon>Pseudomonadati</taxon>
        <taxon>Pseudomonadota</taxon>
        <taxon>Betaproteobacteria</taxon>
        <taxon>Rhodocyclales</taxon>
        <taxon>Zoogloeaceae</taxon>
        <taxon>Pseudothauera</taxon>
    </lineage>
</organism>
<comment type="caution">
    <text evidence="2">The sequence shown here is derived from an EMBL/GenBank/DDBJ whole genome shotgun (WGS) entry which is preliminary data.</text>
</comment>
<dbReference type="AlphaFoldDB" id="A0A4S4APG1"/>
<dbReference type="EMBL" id="SSOC01000009">
    <property type="protein sequence ID" value="THF61543.1"/>
    <property type="molecule type" value="Genomic_DNA"/>
</dbReference>
<dbReference type="PANTHER" id="PTHR35586">
    <property type="entry name" value="SLL1691 PROTEIN"/>
    <property type="match status" value="1"/>
</dbReference>
<protein>
    <submittedName>
        <fullName evidence="2">DUF4351 domain-containing protein</fullName>
    </submittedName>
</protein>
<gene>
    <name evidence="2" type="ORF">E6C76_20700</name>
</gene>